<dbReference type="InterPro" id="IPR029058">
    <property type="entry name" value="AB_hydrolase_fold"/>
</dbReference>
<dbReference type="EMBL" id="JAKWBI020000056">
    <property type="protein sequence ID" value="KAJ2904360.1"/>
    <property type="molecule type" value="Genomic_DNA"/>
</dbReference>
<evidence type="ECO:0000259" key="3">
    <source>
        <dbReference type="Pfam" id="PF07859"/>
    </source>
</evidence>
<sequence>MATTTQIVETYLEPSSSTMKNSSGELPNPPLTPSTAEKGVGQSYIQAPPPLLTRLFYASTIAGLQGALRPAVWARELHRWWYGHSHTPDIVKTYEARPALPVRIFFPKSYDLTSPKQLPCMITVHGGGFVVGQGQDDDVWNRTFADRFGYLVLGVGYNKAPWNPFPGPAEDVASLVLAIMGDGSLPVDKGKVSLLGFSAGGNLAVAASQSKEVRGLKGLGWGLRSVVVMYPPLDFTVGAREKAERRRHYKGELKGVRGRPSDLLLPLAGSFDWAYIPYGTDKSDGRLSPGARIAGNVLREELPDHVCVVGAELDMLAYEGWVFARKMAGLEFPRRDEEEKPVGRKEVGKEKGALVGESDDGEERFGFLRVDEGEEGQVRSVKWVLVPDVVHGFDMHIPPGIVGDEEGWVDGNGKGGMVMREVVGWLEGVVYEEDEGEG</sequence>
<evidence type="ECO:0000256" key="1">
    <source>
        <dbReference type="ARBA" id="ARBA00022801"/>
    </source>
</evidence>
<keyword evidence="5" id="KW-1185">Reference proteome</keyword>
<evidence type="ECO:0000256" key="2">
    <source>
        <dbReference type="SAM" id="MobiDB-lite"/>
    </source>
</evidence>
<comment type="caution">
    <text evidence="4">The sequence shown here is derived from an EMBL/GenBank/DDBJ whole genome shotgun (WGS) entry which is preliminary data.</text>
</comment>
<dbReference type="AlphaFoldDB" id="A0AAD5RUF5"/>
<proteinExistence type="predicted"/>
<accession>A0AAD5RUF5</accession>
<dbReference type="GO" id="GO:0016787">
    <property type="term" value="F:hydrolase activity"/>
    <property type="evidence" value="ECO:0007669"/>
    <property type="project" value="UniProtKB-KW"/>
</dbReference>
<dbReference type="PANTHER" id="PTHR48081">
    <property type="entry name" value="AB HYDROLASE SUPERFAMILY PROTEIN C4A8.06C"/>
    <property type="match status" value="1"/>
</dbReference>
<feature type="region of interest" description="Disordered" evidence="2">
    <location>
        <begin position="12"/>
        <end position="39"/>
    </location>
</feature>
<feature type="domain" description="Alpha/beta hydrolase fold-3" evidence="3">
    <location>
        <begin position="122"/>
        <end position="328"/>
    </location>
</feature>
<reference evidence="4" key="1">
    <citation type="submission" date="2022-07" db="EMBL/GenBank/DDBJ databases">
        <title>Draft genome sequence of Zalerion maritima ATCC 34329, a (micro)plastics degrading marine fungus.</title>
        <authorList>
            <person name="Paco A."/>
            <person name="Goncalves M.F.M."/>
            <person name="Rocha-Santos T.A.P."/>
            <person name="Alves A."/>
        </authorList>
    </citation>
    <scope>NUCLEOTIDE SEQUENCE</scope>
    <source>
        <strain evidence="4">ATCC 34329</strain>
    </source>
</reference>
<dbReference type="SUPFAM" id="SSF53474">
    <property type="entry name" value="alpha/beta-Hydrolases"/>
    <property type="match status" value="1"/>
</dbReference>
<dbReference type="InterPro" id="IPR050300">
    <property type="entry name" value="GDXG_lipolytic_enzyme"/>
</dbReference>
<name>A0AAD5RUF5_9PEZI</name>
<dbReference type="InterPro" id="IPR013094">
    <property type="entry name" value="AB_hydrolase_3"/>
</dbReference>
<organism evidence="4 5">
    <name type="scientific">Zalerion maritima</name>
    <dbReference type="NCBI Taxonomy" id="339359"/>
    <lineage>
        <taxon>Eukaryota</taxon>
        <taxon>Fungi</taxon>
        <taxon>Dikarya</taxon>
        <taxon>Ascomycota</taxon>
        <taxon>Pezizomycotina</taxon>
        <taxon>Sordariomycetes</taxon>
        <taxon>Lulworthiomycetidae</taxon>
        <taxon>Lulworthiales</taxon>
        <taxon>Lulworthiaceae</taxon>
        <taxon>Zalerion</taxon>
    </lineage>
</organism>
<dbReference type="PANTHER" id="PTHR48081:SF8">
    <property type="entry name" value="ALPHA_BETA HYDROLASE FOLD-3 DOMAIN-CONTAINING PROTEIN-RELATED"/>
    <property type="match status" value="1"/>
</dbReference>
<gene>
    <name evidence="4" type="ORF">MKZ38_008276</name>
</gene>
<dbReference type="Pfam" id="PF07859">
    <property type="entry name" value="Abhydrolase_3"/>
    <property type="match status" value="1"/>
</dbReference>
<feature type="compositionally biased region" description="Polar residues" evidence="2">
    <location>
        <begin position="12"/>
        <end position="25"/>
    </location>
</feature>
<protein>
    <submittedName>
        <fullName evidence="4">Alpha/beta hydrolase fold protein</fullName>
    </submittedName>
</protein>
<evidence type="ECO:0000313" key="5">
    <source>
        <dbReference type="Proteomes" id="UP001201980"/>
    </source>
</evidence>
<dbReference type="Gene3D" id="3.40.50.1820">
    <property type="entry name" value="alpha/beta hydrolase"/>
    <property type="match status" value="1"/>
</dbReference>
<dbReference type="Proteomes" id="UP001201980">
    <property type="component" value="Unassembled WGS sequence"/>
</dbReference>
<keyword evidence="1 4" id="KW-0378">Hydrolase</keyword>
<evidence type="ECO:0000313" key="4">
    <source>
        <dbReference type="EMBL" id="KAJ2904360.1"/>
    </source>
</evidence>